<dbReference type="PANTHER" id="PTHR30461">
    <property type="entry name" value="DNA-INVERTASE FROM LAMBDOID PROPHAGE"/>
    <property type="match status" value="1"/>
</dbReference>
<dbReference type="PROSITE" id="PS51736">
    <property type="entry name" value="RECOMBINASES_3"/>
    <property type="match status" value="1"/>
</dbReference>
<reference evidence="2" key="2">
    <citation type="journal article" date="2021" name="Sci. Rep.">
        <title>The distribution of antibiotic resistance genes in chicken gut microbiota commensals.</title>
        <authorList>
            <person name="Juricova H."/>
            <person name="Matiasovicova J."/>
            <person name="Kubasova T."/>
            <person name="Cejkova D."/>
            <person name="Rychlik I."/>
        </authorList>
    </citation>
    <scope>NUCLEOTIDE SEQUENCE</scope>
    <source>
        <strain evidence="2">An824</strain>
    </source>
</reference>
<dbReference type="EMBL" id="JACJJG010000096">
    <property type="protein sequence ID" value="MBM6674569.1"/>
    <property type="molecule type" value="Genomic_DNA"/>
</dbReference>
<dbReference type="Proteomes" id="UP000706891">
    <property type="component" value="Unassembled WGS sequence"/>
</dbReference>
<proteinExistence type="predicted"/>
<reference evidence="2" key="1">
    <citation type="submission" date="2020-08" db="EMBL/GenBank/DDBJ databases">
        <authorList>
            <person name="Cejkova D."/>
            <person name="Kubasova T."/>
            <person name="Jahodarova E."/>
            <person name="Rychlik I."/>
        </authorList>
    </citation>
    <scope>NUCLEOTIDE SEQUENCE</scope>
    <source>
        <strain evidence="2">An824</strain>
    </source>
</reference>
<dbReference type="AlphaFoldDB" id="A0A938WWW1"/>
<dbReference type="Gene3D" id="3.40.50.1390">
    <property type="entry name" value="Resolvase, N-terminal catalytic domain"/>
    <property type="match status" value="1"/>
</dbReference>
<dbReference type="SUPFAM" id="SSF53041">
    <property type="entry name" value="Resolvase-like"/>
    <property type="match status" value="1"/>
</dbReference>
<dbReference type="SMART" id="SM00857">
    <property type="entry name" value="Resolvase"/>
    <property type="match status" value="1"/>
</dbReference>
<organism evidence="2 3">
    <name type="scientific">Marseilla massiliensis</name>
    <dbReference type="NCBI Taxonomy" id="1841864"/>
    <lineage>
        <taxon>Bacteria</taxon>
        <taxon>Pseudomonadati</taxon>
        <taxon>Bacteroidota</taxon>
        <taxon>Bacteroidia</taxon>
        <taxon>Bacteroidales</taxon>
        <taxon>Prevotellaceae</taxon>
        <taxon>Marseilla</taxon>
    </lineage>
</organism>
<keyword evidence="3" id="KW-1185">Reference proteome</keyword>
<sequence>MKAVIYTRTSSITDRQTNDRQIADLTKYAEANGIEVVKVFNEKVSGAKRNEERAVLMACLEYAEVNRIDTILCSELSRFGRAIWEVLSGIKFCIDKKIDVFFQKENLHVLDGDGKVDGIMAIYVSCLSFCAEKERENIAYRLNSGRRLAIARGVRMGRKVGSVKTRQQKEEQYKDVIKCLRKGLSVSETFAICSQKGTKCSISTIKRVKKEFVG</sequence>
<dbReference type="GO" id="GO:0000150">
    <property type="term" value="F:DNA strand exchange activity"/>
    <property type="evidence" value="ECO:0007669"/>
    <property type="project" value="InterPro"/>
</dbReference>
<gene>
    <name evidence="2" type="ORF">H6A34_11875</name>
</gene>
<dbReference type="InterPro" id="IPR006119">
    <property type="entry name" value="Resolv_N"/>
</dbReference>
<comment type="caution">
    <text evidence="2">The sequence shown here is derived from an EMBL/GenBank/DDBJ whole genome shotgun (WGS) entry which is preliminary data.</text>
</comment>
<accession>A0A938WWW1</accession>
<protein>
    <submittedName>
        <fullName evidence="2">Recombinase family protein</fullName>
    </submittedName>
</protein>
<dbReference type="InterPro" id="IPR036162">
    <property type="entry name" value="Resolvase-like_N_sf"/>
</dbReference>
<dbReference type="GO" id="GO:0003677">
    <property type="term" value="F:DNA binding"/>
    <property type="evidence" value="ECO:0007669"/>
    <property type="project" value="InterPro"/>
</dbReference>
<feature type="domain" description="Resolvase/invertase-type recombinase catalytic" evidence="1">
    <location>
        <begin position="2"/>
        <end position="153"/>
    </location>
</feature>
<dbReference type="Pfam" id="PF00239">
    <property type="entry name" value="Resolvase"/>
    <property type="match status" value="1"/>
</dbReference>
<dbReference type="PANTHER" id="PTHR30461:SF19">
    <property type="entry name" value="SITE-SPECIFIC RECOMBINASE RESOLVASE FAMILY"/>
    <property type="match status" value="1"/>
</dbReference>
<dbReference type="CDD" id="cd00338">
    <property type="entry name" value="Ser_Recombinase"/>
    <property type="match status" value="1"/>
</dbReference>
<dbReference type="InterPro" id="IPR050639">
    <property type="entry name" value="SSR_resolvase"/>
</dbReference>
<evidence type="ECO:0000313" key="2">
    <source>
        <dbReference type="EMBL" id="MBM6674569.1"/>
    </source>
</evidence>
<dbReference type="RefSeq" id="WP_205105694.1">
    <property type="nucleotide sequence ID" value="NZ_JACJJG010000096.1"/>
</dbReference>
<evidence type="ECO:0000259" key="1">
    <source>
        <dbReference type="PROSITE" id="PS51736"/>
    </source>
</evidence>
<name>A0A938WWW1_9BACT</name>
<evidence type="ECO:0000313" key="3">
    <source>
        <dbReference type="Proteomes" id="UP000706891"/>
    </source>
</evidence>